<reference evidence="6 7" key="1">
    <citation type="submission" date="2019-12" db="EMBL/GenBank/DDBJ databases">
        <title>Draft genome sequence of the ascomycete Xylaria multiplex DSM 110363.</title>
        <authorList>
            <person name="Buettner E."/>
            <person name="Kellner H."/>
        </authorList>
    </citation>
    <scope>NUCLEOTIDE SEQUENCE [LARGE SCALE GENOMIC DNA]</scope>
    <source>
        <strain evidence="6 7">DSM 110363</strain>
    </source>
</reference>
<dbReference type="EMBL" id="WUBL01000007">
    <property type="protein sequence ID" value="KAF2972222.1"/>
    <property type="molecule type" value="Genomic_DNA"/>
</dbReference>
<protein>
    <submittedName>
        <fullName evidence="6">Uncharacterized protein</fullName>
    </submittedName>
</protein>
<evidence type="ECO:0000313" key="7">
    <source>
        <dbReference type="Proteomes" id="UP000481858"/>
    </source>
</evidence>
<evidence type="ECO:0000313" key="6">
    <source>
        <dbReference type="EMBL" id="KAF2972222.1"/>
    </source>
</evidence>
<feature type="transmembrane region" description="Helical" evidence="5">
    <location>
        <begin position="303"/>
        <end position="321"/>
    </location>
</feature>
<evidence type="ECO:0000256" key="4">
    <source>
        <dbReference type="ARBA" id="ARBA00023136"/>
    </source>
</evidence>
<comment type="subcellular location">
    <subcellularLocation>
        <location evidence="1">Membrane</location>
        <topology evidence="1">Multi-pass membrane protein</topology>
    </subcellularLocation>
</comment>
<dbReference type="Proteomes" id="UP000481858">
    <property type="component" value="Unassembled WGS sequence"/>
</dbReference>
<evidence type="ECO:0000256" key="3">
    <source>
        <dbReference type="ARBA" id="ARBA00022989"/>
    </source>
</evidence>
<dbReference type="InParanoid" id="A0A7C8J2B5"/>
<keyword evidence="3 5" id="KW-1133">Transmembrane helix</keyword>
<sequence>MKFSNGFQPPSFPIRMETYFAIEKHFGLSEDTLLALSSVQGMSTYNIDIDEETGRLRRLSMVIKAHQKFQVGNYGLAFSYDFETNMSTGILHGTGVTQYGDEYELWSKHAAAEIFEHVKTVRHFWDHPLCLPVALLQHHLLRTDYFCQVILTNRHTAVQYELGAVRAGRLHGLRGRDIAAELPVHQAKISLAELTVTMSSLTFDAIWFCSVSDWQCSCLKLLLDVLTDIEDVGLVLKEARSMHSKIRYLTSLAESIKRCTNGMKENGQADMSVLHSIISQVDNRLNAKLAAAASHDSAAMKTLAFLTTLFLPGTFVATIFSTDFFNWSDNGTVVSDLFWVYWAWAVPLTIVVAAGWRVWWSFEKKRFDEDVKAEINASSGEVANGRPKPP</sequence>
<gene>
    <name evidence="6" type="ORF">GQX73_g1319</name>
</gene>
<dbReference type="SUPFAM" id="SSF144083">
    <property type="entry name" value="Magnesium transport protein CorA, transmembrane region"/>
    <property type="match status" value="1"/>
</dbReference>
<evidence type="ECO:0000256" key="1">
    <source>
        <dbReference type="ARBA" id="ARBA00004141"/>
    </source>
</evidence>
<name>A0A7C8J2B5_9PEZI</name>
<proteinExistence type="predicted"/>
<comment type="caution">
    <text evidence="6">The sequence shown here is derived from an EMBL/GenBank/DDBJ whole genome shotgun (WGS) entry which is preliminary data.</text>
</comment>
<dbReference type="Gene3D" id="1.20.58.340">
    <property type="entry name" value="Magnesium transport protein CorA, transmembrane region"/>
    <property type="match status" value="1"/>
</dbReference>
<keyword evidence="2 5" id="KW-0812">Transmembrane</keyword>
<organism evidence="6 7">
    <name type="scientific">Xylaria multiplex</name>
    <dbReference type="NCBI Taxonomy" id="323545"/>
    <lineage>
        <taxon>Eukaryota</taxon>
        <taxon>Fungi</taxon>
        <taxon>Dikarya</taxon>
        <taxon>Ascomycota</taxon>
        <taxon>Pezizomycotina</taxon>
        <taxon>Sordariomycetes</taxon>
        <taxon>Xylariomycetidae</taxon>
        <taxon>Xylariales</taxon>
        <taxon>Xylariaceae</taxon>
        <taxon>Xylaria</taxon>
    </lineage>
</organism>
<dbReference type="GO" id="GO:0016020">
    <property type="term" value="C:membrane"/>
    <property type="evidence" value="ECO:0007669"/>
    <property type="project" value="UniProtKB-SubCell"/>
</dbReference>
<keyword evidence="4 5" id="KW-0472">Membrane</keyword>
<accession>A0A7C8J2B5</accession>
<keyword evidence="7" id="KW-1185">Reference proteome</keyword>
<dbReference type="OrthoDB" id="1046782at2759"/>
<dbReference type="AlphaFoldDB" id="A0A7C8J2B5"/>
<evidence type="ECO:0000256" key="2">
    <source>
        <dbReference type="ARBA" id="ARBA00022692"/>
    </source>
</evidence>
<feature type="transmembrane region" description="Helical" evidence="5">
    <location>
        <begin position="341"/>
        <end position="360"/>
    </location>
</feature>
<evidence type="ECO:0000256" key="5">
    <source>
        <dbReference type="SAM" id="Phobius"/>
    </source>
</evidence>
<dbReference type="InterPro" id="IPR045863">
    <property type="entry name" value="CorA_TM1_TM2"/>
</dbReference>